<evidence type="ECO:0000256" key="1">
    <source>
        <dbReference type="SAM" id="Phobius"/>
    </source>
</evidence>
<dbReference type="AlphaFoldDB" id="A0A319DUP7"/>
<protein>
    <submittedName>
        <fullName evidence="2">Uncharacterized protein</fullName>
    </submittedName>
</protein>
<feature type="transmembrane region" description="Helical" evidence="1">
    <location>
        <begin position="62"/>
        <end position="82"/>
    </location>
</feature>
<dbReference type="Proteomes" id="UP000247810">
    <property type="component" value="Unassembled WGS sequence"/>
</dbReference>
<dbReference type="VEuPathDB" id="FungiDB:BO71DRAFT_87264"/>
<keyword evidence="1" id="KW-1133">Transmembrane helix</keyword>
<sequence length="116" mass="13361">MTFSNGGDWATWRDAQQSRVGEESVGSCFGSDWENKCAFSLPDFNFVSGSNLSFPNRRCFSGFQFFFFFFFFFFLFCILSSVQCPWSVRGKCWAVGGCSRGRLTWRTSDAHPRMED</sequence>
<accession>A0A319DUP7</accession>
<dbReference type="EMBL" id="KZ825798">
    <property type="protein sequence ID" value="PYH99994.1"/>
    <property type="molecule type" value="Genomic_DNA"/>
</dbReference>
<organism evidence="2 3">
    <name type="scientific">Aspergillus ellipticus CBS 707.79</name>
    <dbReference type="NCBI Taxonomy" id="1448320"/>
    <lineage>
        <taxon>Eukaryota</taxon>
        <taxon>Fungi</taxon>
        <taxon>Dikarya</taxon>
        <taxon>Ascomycota</taxon>
        <taxon>Pezizomycotina</taxon>
        <taxon>Eurotiomycetes</taxon>
        <taxon>Eurotiomycetidae</taxon>
        <taxon>Eurotiales</taxon>
        <taxon>Aspergillaceae</taxon>
        <taxon>Aspergillus</taxon>
        <taxon>Aspergillus subgen. Circumdati</taxon>
    </lineage>
</organism>
<name>A0A319DUP7_9EURO</name>
<keyword evidence="3" id="KW-1185">Reference proteome</keyword>
<evidence type="ECO:0000313" key="2">
    <source>
        <dbReference type="EMBL" id="PYH99994.1"/>
    </source>
</evidence>
<gene>
    <name evidence="2" type="ORF">BO71DRAFT_87264</name>
</gene>
<keyword evidence="1" id="KW-0812">Transmembrane</keyword>
<evidence type="ECO:0000313" key="3">
    <source>
        <dbReference type="Proteomes" id="UP000247810"/>
    </source>
</evidence>
<proteinExistence type="predicted"/>
<keyword evidence="1" id="KW-0472">Membrane</keyword>
<reference evidence="2 3" key="1">
    <citation type="submission" date="2018-02" db="EMBL/GenBank/DDBJ databases">
        <title>The genomes of Aspergillus section Nigri reveals drivers in fungal speciation.</title>
        <authorList>
            <consortium name="DOE Joint Genome Institute"/>
            <person name="Vesth T.C."/>
            <person name="Nybo J."/>
            <person name="Theobald S."/>
            <person name="Brandl J."/>
            <person name="Frisvad J.C."/>
            <person name="Nielsen K.F."/>
            <person name="Lyhne E.K."/>
            <person name="Kogle M.E."/>
            <person name="Kuo A."/>
            <person name="Riley R."/>
            <person name="Clum A."/>
            <person name="Nolan M."/>
            <person name="Lipzen A."/>
            <person name="Salamov A."/>
            <person name="Henrissat B."/>
            <person name="Wiebenga A."/>
            <person name="De vries R.P."/>
            <person name="Grigoriev I.V."/>
            <person name="Mortensen U.H."/>
            <person name="Andersen M.R."/>
            <person name="Baker S.E."/>
        </authorList>
    </citation>
    <scope>NUCLEOTIDE SEQUENCE [LARGE SCALE GENOMIC DNA]</scope>
    <source>
        <strain evidence="2 3">CBS 707.79</strain>
    </source>
</reference>